<name>A0A8X6YWU9_9ARAC</name>
<dbReference type="PANTHER" id="PTHR28671:SF3">
    <property type="entry name" value="COILED-COIL DOMAIN-CONTAINING PROTEIN 169"/>
    <property type="match status" value="1"/>
</dbReference>
<proteinExistence type="predicted"/>
<evidence type="ECO:0000313" key="3">
    <source>
        <dbReference type="Proteomes" id="UP000886998"/>
    </source>
</evidence>
<comment type="caution">
    <text evidence="2">The sequence shown here is derived from an EMBL/GenBank/DDBJ whole genome shotgun (WGS) entry which is preliminary data.</text>
</comment>
<feature type="region of interest" description="Disordered" evidence="1">
    <location>
        <begin position="143"/>
        <end position="170"/>
    </location>
</feature>
<keyword evidence="3" id="KW-1185">Reference proteome</keyword>
<sequence>MERVEAARNQSQEGVSALLAELDLDSLTESQLLRYLKQLEKDRNSLYNELRDKEWKLDQESKTFHKYNDTRKAYMTEITEAMLNLEAMKSRLRTFEGSENGSIAKCPRHLKYLNILPDQRVIDPRKGPIKKTAAVRSLPKLNTADKDFNDDDDDLLDKQSKKSAENSNKCNVKEVSKAHLDPEEQDVELEAVKHHREEPQDFNTELKGNIDRMLEKAKGNVRQYKKRLKSASDLMELFLLHMILLMRLRRAATVRTAGCSIHPRQLAQHRLLTETTIIDYNSDSNCLTVSGRHVGYKKER</sequence>
<evidence type="ECO:0000313" key="2">
    <source>
        <dbReference type="EMBL" id="GFY79407.1"/>
    </source>
</evidence>
<evidence type="ECO:0000256" key="1">
    <source>
        <dbReference type="SAM" id="MobiDB-lite"/>
    </source>
</evidence>
<dbReference type="InterPro" id="IPR028022">
    <property type="entry name" value="DUF4600"/>
</dbReference>
<accession>A0A8X6YWU9</accession>
<reference evidence="2" key="1">
    <citation type="submission" date="2020-08" db="EMBL/GenBank/DDBJ databases">
        <title>Multicomponent nature underlies the extraordinary mechanical properties of spider dragline silk.</title>
        <authorList>
            <person name="Kono N."/>
            <person name="Nakamura H."/>
            <person name="Mori M."/>
            <person name="Yoshida Y."/>
            <person name="Ohtoshi R."/>
            <person name="Malay A.D."/>
            <person name="Moran D.A.P."/>
            <person name="Tomita M."/>
            <person name="Numata K."/>
            <person name="Arakawa K."/>
        </authorList>
    </citation>
    <scope>NUCLEOTIDE SEQUENCE</scope>
</reference>
<dbReference type="EMBL" id="BMAV01023562">
    <property type="protein sequence ID" value="GFY79407.1"/>
    <property type="molecule type" value="Genomic_DNA"/>
</dbReference>
<protein>
    <submittedName>
        <fullName evidence="2">Coiled-coil domain-containing protein</fullName>
    </submittedName>
</protein>
<dbReference type="AlphaFoldDB" id="A0A8X6YWU9"/>
<dbReference type="OrthoDB" id="6615663at2759"/>
<dbReference type="PANTHER" id="PTHR28671">
    <property type="entry name" value="COILED-COIL DOMAIN-CONTAINING PROTEIN 169"/>
    <property type="match status" value="1"/>
</dbReference>
<dbReference type="Proteomes" id="UP000886998">
    <property type="component" value="Unassembled WGS sequence"/>
</dbReference>
<organism evidence="2 3">
    <name type="scientific">Trichonephila inaurata madagascariensis</name>
    <dbReference type="NCBI Taxonomy" id="2747483"/>
    <lineage>
        <taxon>Eukaryota</taxon>
        <taxon>Metazoa</taxon>
        <taxon>Ecdysozoa</taxon>
        <taxon>Arthropoda</taxon>
        <taxon>Chelicerata</taxon>
        <taxon>Arachnida</taxon>
        <taxon>Araneae</taxon>
        <taxon>Araneomorphae</taxon>
        <taxon>Entelegynae</taxon>
        <taxon>Araneoidea</taxon>
        <taxon>Nephilidae</taxon>
        <taxon>Trichonephila</taxon>
        <taxon>Trichonephila inaurata</taxon>
    </lineage>
</organism>
<dbReference type="Pfam" id="PF15372">
    <property type="entry name" value="DUF4600"/>
    <property type="match status" value="1"/>
</dbReference>
<gene>
    <name evidence="2" type="primary">NCL1_38748</name>
    <name evidence="2" type="ORF">TNIN_330121</name>
</gene>